<reference evidence="1" key="1">
    <citation type="submission" date="2019-12" db="EMBL/GenBank/DDBJ databases">
        <title>Genome sequencing and annotation of Brassica cretica.</title>
        <authorList>
            <person name="Studholme D.J."/>
            <person name="Sarris P."/>
        </authorList>
    </citation>
    <scope>NUCLEOTIDE SEQUENCE</scope>
    <source>
        <strain evidence="1">PFS-109/04</strain>
        <tissue evidence="1">Leaf</tissue>
    </source>
</reference>
<organism evidence="1 2">
    <name type="scientific">Brassica cretica</name>
    <name type="common">Mustard</name>
    <dbReference type="NCBI Taxonomy" id="69181"/>
    <lineage>
        <taxon>Eukaryota</taxon>
        <taxon>Viridiplantae</taxon>
        <taxon>Streptophyta</taxon>
        <taxon>Embryophyta</taxon>
        <taxon>Tracheophyta</taxon>
        <taxon>Spermatophyta</taxon>
        <taxon>Magnoliopsida</taxon>
        <taxon>eudicotyledons</taxon>
        <taxon>Gunneridae</taxon>
        <taxon>Pentapetalae</taxon>
        <taxon>rosids</taxon>
        <taxon>malvids</taxon>
        <taxon>Brassicales</taxon>
        <taxon>Brassicaceae</taxon>
        <taxon>Brassiceae</taxon>
        <taxon>Brassica</taxon>
    </lineage>
</organism>
<evidence type="ECO:0000313" key="1">
    <source>
        <dbReference type="EMBL" id="KAF3604318.1"/>
    </source>
</evidence>
<dbReference type="AlphaFoldDB" id="A0A8S9STT0"/>
<protein>
    <submittedName>
        <fullName evidence="1">Uncharacterized protein</fullName>
    </submittedName>
</protein>
<accession>A0A8S9STT0</accession>
<comment type="caution">
    <text evidence="1">The sequence shown here is derived from an EMBL/GenBank/DDBJ whole genome shotgun (WGS) entry which is preliminary data.</text>
</comment>
<gene>
    <name evidence="1" type="ORF">F2Q69_00034302</name>
</gene>
<dbReference type="EMBL" id="QGKX02000004">
    <property type="protein sequence ID" value="KAF3604318.1"/>
    <property type="molecule type" value="Genomic_DNA"/>
</dbReference>
<sequence length="65" mass="7395">MCLLVRSPWDPPVRQLPLHAPGCVASRQFRCWCYLVSRGRFRGANLPPVLVRYRVSLSAITSRLA</sequence>
<evidence type="ECO:0000313" key="2">
    <source>
        <dbReference type="Proteomes" id="UP000712600"/>
    </source>
</evidence>
<proteinExistence type="predicted"/>
<dbReference type="Proteomes" id="UP000712600">
    <property type="component" value="Unassembled WGS sequence"/>
</dbReference>
<name>A0A8S9STT0_BRACR</name>